<name>A0A915AM01_PARUN</name>
<keyword evidence="1" id="KW-0732">Signal</keyword>
<feature type="chain" id="PRO_5037816988" evidence="1">
    <location>
        <begin position="37"/>
        <end position="127"/>
    </location>
</feature>
<evidence type="ECO:0000313" key="2">
    <source>
        <dbReference type="Proteomes" id="UP000887569"/>
    </source>
</evidence>
<reference evidence="3" key="1">
    <citation type="submission" date="2022-11" db="UniProtKB">
        <authorList>
            <consortium name="WormBaseParasite"/>
        </authorList>
    </citation>
    <scope>IDENTIFICATION</scope>
</reference>
<proteinExistence type="predicted"/>
<keyword evidence="2" id="KW-1185">Reference proteome</keyword>
<evidence type="ECO:0000313" key="3">
    <source>
        <dbReference type="WBParaSite" id="PgR010_g178_t01"/>
    </source>
</evidence>
<organism evidence="2 3">
    <name type="scientific">Parascaris univalens</name>
    <name type="common">Nematode worm</name>
    <dbReference type="NCBI Taxonomy" id="6257"/>
    <lineage>
        <taxon>Eukaryota</taxon>
        <taxon>Metazoa</taxon>
        <taxon>Ecdysozoa</taxon>
        <taxon>Nematoda</taxon>
        <taxon>Chromadorea</taxon>
        <taxon>Rhabditida</taxon>
        <taxon>Spirurina</taxon>
        <taxon>Ascaridomorpha</taxon>
        <taxon>Ascaridoidea</taxon>
        <taxon>Ascarididae</taxon>
        <taxon>Parascaris</taxon>
    </lineage>
</organism>
<dbReference type="Proteomes" id="UP000887569">
    <property type="component" value="Unplaced"/>
</dbReference>
<dbReference type="Gene3D" id="2.10.25.10">
    <property type="entry name" value="Laminin"/>
    <property type="match status" value="1"/>
</dbReference>
<sequence>MAWIFLSRGDSRLMPRSRLRLLPLVAVFCIGSSVLAEDAYGGRWECKVNDPLSCDQKKSEVCTFKDGGYSCECPTGVSRLPDGRCILIDECGEQRLNDCHENAKCIDQVNDFLFSRSVLIADEKVHR</sequence>
<protein>
    <submittedName>
        <fullName evidence="3">Uncharacterized protein</fullName>
    </submittedName>
</protein>
<dbReference type="AlphaFoldDB" id="A0A915AM01"/>
<evidence type="ECO:0000256" key="1">
    <source>
        <dbReference type="SAM" id="SignalP"/>
    </source>
</evidence>
<dbReference type="WBParaSite" id="PgR010_g178_t01">
    <property type="protein sequence ID" value="PgR010_g178_t01"/>
    <property type="gene ID" value="PgR010_g178"/>
</dbReference>
<accession>A0A915AM01</accession>
<feature type="signal peptide" evidence="1">
    <location>
        <begin position="1"/>
        <end position="36"/>
    </location>
</feature>